<dbReference type="Proteomes" id="UP001285352">
    <property type="component" value="Unassembled WGS sequence"/>
</dbReference>
<evidence type="ECO:0000313" key="2">
    <source>
        <dbReference type="Proteomes" id="UP001285352"/>
    </source>
</evidence>
<protein>
    <submittedName>
        <fullName evidence="1">Aminoglycoside phosphotransferase family protein</fullName>
    </submittedName>
</protein>
<organism evidence="1 2">
    <name type="scientific">Lentzea sokolovensis</name>
    <dbReference type="NCBI Taxonomy" id="3095429"/>
    <lineage>
        <taxon>Bacteria</taxon>
        <taxon>Bacillati</taxon>
        <taxon>Actinomycetota</taxon>
        <taxon>Actinomycetes</taxon>
        <taxon>Pseudonocardiales</taxon>
        <taxon>Pseudonocardiaceae</taxon>
        <taxon>Lentzea</taxon>
    </lineage>
</organism>
<dbReference type="InterPro" id="IPR006748">
    <property type="entry name" value="NH2Glyco/OHUrea_AB-resist_kin"/>
</dbReference>
<accession>A0ABU4UQY8</accession>
<comment type="caution">
    <text evidence="1">The sequence shown here is derived from an EMBL/GenBank/DDBJ whole genome shotgun (WGS) entry which is preliminary data.</text>
</comment>
<evidence type="ECO:0000313" key="1">
    <source>
        <dbReference type="EMBL" id="MDX8141228.1"/>
    </source>
</evidence>
<proteinExistence type="predicted"/>
<dbReference type="RefSeq" id="WP_319973535.1">
    <property type="nucleotide sequence ID" value="NZ_JAXAVU010000001.1"/>
</dbReference>
<dbReference type="EMBL" id="JAXAVU010000001">
    <property type="protein sequence ID" value="MDX8141228.1"/>
    <property type="molecule type" value="Genomic_DNA"/>
</dbReference>
<name>A0ABU4UQY8_9PSEU</name>
<dbReference type="Gene3D" id="3.90.1200.10">
    <property type="match status" value="1"/>
</dbReference>
<dbReference type="SUPFAM" id="SSF56112">
    <property type="entry name" value="Protein kinase-like (PK-like)"/>
    <property type="match status" value="1"/>
</dbReference>
<gene>
    <name evidence="1" type="ORF">SK854_03835</name>
</gene>
<sequence>MEDHAGMTARLARRFGPEVAGWCADVPALVDRVSARWGLVPGKALEPGAVSVVLRCRWADGTPAVLKLSPDTELLAAQSEMLALFASSGRVPEVLAQERDAVVLEEVRPGTLAEDLPFAELPGRWADLLAALHGVPAWPVGLLRGRCEESFARVGRRLAEPVIGARISEALWSRAIARCQKLLDTETTTVLLHGDLHLGNVLDGGERGLMAIDPKACLGDPCFDAADLVVAGAGQEGVRARCEVVAAACGLDGDRLFAWSQAIAPMLAIAHLAHDGDEAAIDELLTL</sequence>
<dbReference type="InterPro" id="IPR011009">
    <property type="entry name" value="Kinase-like_dom_sf"/>
</dbReference>
<reference evidence="1 2" key="1">
    <citation type="submission" date="2023-11" db="EMBL/GenBank/DDBJ databases">
        <title>Lentzea sokolovensis, sp. nov., Lentzea kristufkii, sp. nov., and Lentzea miocenensis, sp. nov., rare actinobacteria from Sokolov Coal Basin, Miocene lacustrine sediment, Czech Republic.</title>
        <authorList>
            <person name="Lara A."/>
            <person name="Kotroba L."/>
            <person name="Nouioui I."/>
            <person name="Neumann-Schaal M."/>
            <person name="Mast Y."/>
            <person name="Chronakova A."/>
        </authorList>
    </citation>
    <scope>NUCLEOTIDE SEQUENCE [LARGE SCALE GENOMIC DNA]</scope>
    <source>
        <strain evidence="1 2">BCCO 10_0061</strain>
    </source>
</reference>
<keyword evidence="2" id="KW-1185">Reference proteome</keyword>
<dbReference type="Pfam" id="PF04655">
    <property type="entry name" value="APH_6_hur"/>
    <property type="match status" value="1"/>
</dbReference>